<feature type="signal peptide" evidence="1">
    <location>
        <begin position="1"/>
        <end position="22"/>
    </location>
</feature>
<keyword evidence="3" id="KW-1185">Reference proteome</keyword>
<dbReference type="PANTHER" id="PTHR11362:SF140">
    <property type="entry name" value="PEBP-LIKE PROTEIN"/>
    <property type="match status" value="1"/>
</dbReference>
<organism evidence="2 3">
    <name type="scientific">Suillus discolor</name>
    <dbReference type="NCBI Taxonomy" id="1912936"/>
    <lineage>
        <taxon>Eukaryota</taxon>
        <taxon>Fungi</taxon>
        <taxon>Dikarya</taxon>
        <taxon>Basidiomycota</taxon>
        <taxon>Agaricomycotina</taxon>
        <taxon>Agaricomycetes</taxon>
        <taxon>Agaricomycetidae</taxon>
        <taxon>Boletales</taxon>
        <taxon>Suillineae</taxon>
        <taxon>Suillaceae</taxon>
        <taxon>Suillus</taxon>
    </lineage>
</organism>
<gene>
    <name evidence="2" type="ORF">F5147DRAFT_415297</name>
</gene>
<keyword evidence="1" id="KW-0732">Signal</keyword>
<dbReference type="Pfam" id="PF01161">
    <property type="entry name" value="PBP"/>
    <property type="match status" value="1"/>
</dbReference>
<dbReference type="RefSeq" id="XP_041297057.1">
    <property type="nucleotide sequence ID" value="XM_041429702.1"/>
</dbReference>
<dbReference type="AlphaFoldDB" id="A0A9P7JY57"/>
<comment type="caution">
    <text evidence="2">The sequence shown here is derived from an EMBL/GenBank/DDBJ whole genome shotgun (WGS) entry which is preliminary data.</text>
</comment>
<dbReference type="Gene3D" id="3.90.280.10">
    <property type="entry name" value="PEBP-like"/>
    <property type="match status" value="1"/>
</dbReference>
<dbReference type="PANTHER" id="PTHR11362">
    <property type="entry name" value="PHOSPHATIDYLETHANOLAMINE-BINDING PROTEIN"/>
    <property type="match status" value="1"/>
</dbReference>
<dbReference type="InterPro" id="IPR036610">
    <property type="entry name" value="PEBP-like_sf"/>
</dbReference>
<dbReference type="CDD" id="cd00866">
    <property type="entry name" value="PEBP_euk"/>
    <property type="match status" value="1"/>
</dbReference>
<protein>
    <submittedName>
        <fullName evidence="2">Phosphatidylethanolamine-binding protein</fullName>
    </submittedName>
</protein>
<feature type="chain" id="PRO_5040425644" evidence="1">
    <location>
        <begin position="23"/>
        <end position="272"/>
    </location>
</feature>
<dbReference type="GeneID" id="64691961"/>
<dbReference type="Proteomes" id="UP000823399">
    <property type="component" value="Unassembled WGS sequence"/>
</dbReference>
<sequence length="272" mass="28646">MIPSAGRMVFSLLLLTSPLVHAAQSDNTTLGIEIIRAHFQGAGLVPYLLANFTPTALLTATYTGGGIVTPGQLLPKSRTQTAPNLTITPVNMKISLNEKYTLVMVDAWVPGHTDPRGQICHWVVNGVTVQDHSVLTHAGVEVERYRGPTPPSGSGPHRYVILLYAQQFPTVSPPQGSNTLNNNPGFCHLADYVKASNIGPLIAGTYFTVEEGVATFTPSPTSPVVTSTLLASGSSGPSASTTGSVAQHNGAFSSSGNYLTILLAPFLWLLAL</sequence>
<dbReference type="InterPro" id="IPR035810">
    <property type="entry name" value="PEBP_euk"/>
</dbReference>
<dbReference type="SUPFAM" id="SSF49777">
    <property type="entry name" value="PEBP-like"/>
    <property type="match status" value="1"/>
</dbReference>
<dbReference type="EMBL" id="JABBWM010000008">
    <property type="protein sequence ID" value="KAG2115340.1"/>
    <property type="molecule type" value="Genomic_DNA"/>
</dbReference>
<reference evidence="2" key="1">
    <citation type="journal article" date="2020" name="New Phytol.">
        <title>Comparative genomics reveals dynamic genome evolution in host specialist ectomycorrhizal fungi.</title>
        <authorList>
            <person name="Lofgren L.A."/>
            <person name="Nguyen N.H."/>
            <person name="Vilgalys R."/>
            <person name="Ruytinx J."/>
            <person name="Liao H.L."/>
            <person name="Branco S."/>
            <person name="Kuo A."/>
            <person name="LaButti K."/>
            <person name="Lipzen A."/>
            <person name="Andreopoulos W."/>
            <person name="Pangilinan J."/>
            <person name="Riley R."/>
            <person name="Hundley H."/>
            <person name="Na H."/>
            <person name="Barry K."/>
            <person name="Grigoriev I.V."/>
            <person name="Stajich J.E."/>
            <person name="Kennedy P.G."/>
        </authorList>
    </citation>
    <scope>NUCLEOTIDE SEQUENCE</scope>
    <source>
        <strain evidence="2">FC423</strain>
    </source>
</reference>
<dbReference type="InterPro" id="IPR008914">
    <property type="entry name" value="PEBP"/>
</dbReference>
<evidence type="ECO:0000256" key="1">
    <source>
        <dbReference type="SAM" id="SignalP"/>
    </source>
</evidence>
<dbReference type="OrthoDB" id="2506647at2759"/>
<name>A0A9P7JY57_9AGAM</name>
<evidence type="ECO:0000313" key="3">
    <source>
        <dbReference type="Proteomes" id="UP000823399"/>
    </source>
</evidence>
<evidence type="ECO:0000313" key="2">
    <source>
        <dbReference type="EMBL" id="KAG2115340.1"/>
    </source>
</evidence>
<accession>A0A9P7JY57</accession>
<proteinExistence type="predicted"/>